<dbReference type="EMBL" id="CP007142">
    <property type="protein sequence ID" value="AJQ93261.1"/>
    <property type="molecule type" value="Genomic_DNA"/>
</dbReference>
<dbReference type="KEGG" id="gsn:YC6258_01213"/>
<reference evidence="1 2" key="1">
    <citation type="submission" date="2014-01" db="EMBL/GenBank/DDBJ databases">
        <title>Full genme sequencing of cellulolytic bacterium Gynuella sunshinyii YC6258T gen. nov., sp. nov.</title>
        <authorList>
            <person name="Khan H."/>
            <person name="Chung E.J."/>
            <person name="Chung Y.R."/>
        </authorList>
    </citation>
    <scope>NUCLEOTIDE SEQUENCE [LARGE SCALE GENOMIC DNA]</scope>
    <source>
        <strain evidence="1 2">YC6258</strain>
    </source>
</reference>
<dbReference type="HOGENOM" id="CLU_3252267_0_0_6"/>
<dbReference type="AlphaFoldDB" id="A0A0C5VGG8"/>
<name>A0A0C5VGG8_9GAMM</name>
<evidence type="ECO:0000313" key="2">
    <source>
        <dbReference type="Proteomes" id="UP000032266"/>
    </source>
</evidence>
<sequence length="42" mass="4612">MAFLVLEQDLLCAIGFFPPIAVLRPIVFAGINQRLKLIISGL</sequence>
<gene>
    <name evidence="1" type="ORF">YC6258_01213</name>
</gene>
<accession>A0A0C5VGG8</accession>
<protein>
    <submittedName>
        <fullName evidence="1">Uncharacterized protein</fullName>
    </submittedName>
</protein>
<dbReference type="Proteomes" id="UP000032266">
    <property type="component" value="Chromosome"/>
</dbReference>
<organism evidence="1 2">
    <name type="scientific">Gynuella sunshinyii YC6258</name>
    <dbReference type="NCBI Taxonomy" id="1445510"/>
    <lineage>
        <taxon>Bacteria</taxon>
        <taxon>Pseudomonadati</taxon>
        <taxon>Pseudomonadota</taxon>
        <taxon>Gammaproteobacteria</taxon>
        <taxon>Oceanospirillales</taxon>
        <taxon>Saccharospirillaceae</taxon>
        <taxon>Gynuella</taxon>
    </lineage>
</organism>
<proteinExistence type="predicted"/>
<evidence type="ECO:0000313" key="1">
    <source>
        <dbReference type="EMBL" id="AJQ93261.1"/>
    </source>
</evidence>
<keyword evidence="2" id="KW-1185">Reference proteome</keyword>
<dbReference type="STRING" id="1445510.YC6258_01213"/>